<reference evidence="1" key="1">
    <citation type="submission" date="2021-02" db="EMBL/GenBank/DDBJ databases">
        <authorList>
            <person name="Nowell W R."/>
        </authorList>
    </citation>
    <scope>NUCLEOTIDE SEQUENCE</scope>
</reference>
<evidence type="ECO:0000313" key="3">
    <source>
        <dbReference type="Proteomes" id="UP000663829"/>
    </source>
</evidence>
<dbReference type="EMBL" id="CAJOBC010084894">
    <property type="protein sequence ID" value="CAF4323855.1"/>
    <property type="molecule type" value="Genomic_DNA"/>
</dbReference>
<evidence type="ECO:0000313" key="2">
    <source>
        <dbReference type="EMBL" id="CAF4323855.1"/>
    </source>
</evidence>
<dbReference type="Proteomes" id="UP000663829">
    <property type="component" value="Unassembled WGS sequence"/>
</dbReference>
<proteinExistence type="predicted"/>
<gene>
    <name evidence="1" type="ORF">GPM918_LOCUS34710</name>
    <name evidence="2" type="ORF">SRO942_LOCUS35417</name>
</gene>
<evidence type="ECO:0000313" key="1">
    <source>
        <dbReference type="EMBL" id="CAF1450280.1"/>
    </source>
</evidence>
<comment type="caution">
    <text evidence="1">The sequence shown here is derived from an EMBL/GenBank/DDBJ whole genome shotgun (WGS) entry which is preliminary data.</text>
</comment>
<protein>
    <submittedName>
        <fullName evidence="1">Uncharacterized protein</fullName>
    </submittedName>
</protein>
<dbReference type="EMBL" id="CAJNOQ010019443">
    <property type="protein sequence ID" value="CAF1450280.1"/>
    <property type="molecule type" value="Genomic_DNA"/>
</dbReference>
<accession>A0A815PKZ8</accession>
<name>A0A815PKZ8_9BILA</name>
<organism evidence="1 3">
    <name type="scientific">Didymodactylos carnosus</name>
    <dbReference type="NCBI Taxonomy" id="1234261"/>
    <lineage>
        <taxon>Eukaryota</taxon>
        <taxon>Metazoa</taxon>
        <taxon>Spiralia</taxon>
        <taxon>Gnathifera</taxon>
        <taxon>Rotifera</taxon>
        <taxon>Eurotatoria</taxon>
        <taxon>Bdelloidea</taxon>
        <taxon>Philodinida</taxon>
        <taxon>Philodinidae</taxon>
        <taxon>Didymodactylos</taxon>
    </lineage>
</organism>
<keyword evidence="3" id="KW-1185">Reference proteome</keyword>
<dbReference type="Proteomes" id="UP000681722">
    <property type="component" value="Unassembled WGS sequence"/>
</dbReference>
<sequence>MGSEAGLPMFRH</sequence>
<feature type="non-terminal residue" evidence="1">
    <location>
        <position position="12"/>
    </location>
</feature>